<comment type="caution">
    <text evidence="2">The sequence shown here is derived from an EMBL/GenBank/DDBJ whole genome shotgun (WGS) entry which is preliminary data.</text>
</comment>
<organism evidence="2 3">
    <name type="scientific">Rouxiella silvae</name>
    <dbReference type="NCBI Taxonomy" id="1646373"/>
    <lineage>
        <taxon>Bacteria</taxon>
        <taxon>Pseudomonadati</taxon>
        <taxon>Pseudomonadota</taxon>
        <taxon>Gammaproteobacteria</taxon>
        <taxon>Enterobacterales</taxon>
        <taxon>Yersiniaceae</taxon>
        <taxon>Rouxiella</taxon>
    </lineage>
</organism>
<evidence type="ECO:0000313" key="2">
    <source>
        <dbReference type="EMBL" id="MBF6637915.1"/>
    </source>
</evidence>
<dbReference type="Proteomes" id="UP000705283">
    <property type="component" value="Unassembled WGS sequence"/>
</dbReference>
<protein>
    <submittedName>
        <fullName evidence="2">Uncharacterized protein</fullName>
    </submittedName>
</protein>
<reference evidence="2" key="2">
    <citation type="submission" date="2022-09" db="EMBL/GenBank/DDBJ databases">
        <title>Rouxiella aceris sp. nov., isolated from tree sap and emended description of the genus Rhouxiella.</title>
        <authorList>
            <person name="Kim I.S."/>
        </authorList>
    </citation>
    <scope>NUCLEOTIDE SEQUENCE</scope>
    <source>
        <strain evidence="2">SAP-2</strain>
    </source>
</reference>
<feature type="region of interest" description="Disordered" evidence="1">
    <location>
        <begin position="104"/>
        <end position="128"/>
    </location>
</feature>
<evidence type="ECO:0000256" key="1">
    <source>
        <dbReference type="SAM" id="MobiDB-lite"/>
    </source>
</evidence>
<dbReference type="RefSeq" id="WP_055780691.1">
    <property type="nucleotide sequence ID" value="NZ_JADMKS010000005.1"/>
</dbReference>
<accession>A0AA40X3K2</accession>
<dbReference type="EMBL" id="JADMKS010000005">
    <property type="protein sequence ID" value="MBF6637915.1"/>
    <property type="molecule type" value="Genomic_DNA"/>
</dbReference>
<gene>
    <name evidence="2" type="ORF">ITX54_14725</name>
</gene>
<dbReference type="AlphaFoldDB" id="A0AA40X3K2"/>
<evidence type="ECO:0000313" key="3">
    <source>
        <dbReference type="Proteomes" id="UP000705283"/>
    </source>
</evidence>
<proteinExistence type="predicted"/>
<name>A0AA40X3K2_9GAMM</name>
<reference evidence="2" key="1">
    <citation type="submission" date="2020-11" db="EMBL/GenBank/DDBJ databases">
        <authorList>
            <person name="Lee S.D."/>
        </authorList>
    </citation>
    <scope>NUCLEOTIDE SEQUENCE</scope>
    <source>
        <strain evidence="2">SAP-2</strain>
    </source>
</reference>
<sequence length="128" mass="13730">MALVGKYTFNGQEIAAAYVVIKAVEFKTQYTAMVSLAVYSSKEAYGVGMSPVSDFMMSFIYDGASAPWDYFEKAALASDSFPGFIQEQTVQIVIPVVSSRPTALLPTGPASSEVGDEQKSSDEEASTE</sequence>